<proteinExistence type="predicted"/>
<evidence type="ECO:0000313" key="2">
    <source>
        <dbReference type="Proteomes" id="UP000499080"/>
    </source>
</evidence>
<accession>A0A4Y2ABD2</accession>
<organism evidence="1 2">
    <name type="scientific">Araneus ventricosus</name>
    <name type="common">Orbweaver spider</name>
    <name type="synonym">Epeira ventricosa</name>
    <dbReference type="NCBI Taxonomy" id="182803"/>
    <lineage>
        <taxon>Eukaryota</taxon>
        <taxon>Metazoa</taxon>
        <taxon>Ecdysozoa</taxon>
        <taxon>Arthropoda</taxon>
        <taxon>Chelicerata</taxon>
        <taxon>Arachnida</taxon>
        <taxon>Araneae</taxon>
        <taxon>Araneomorphae</taxon>
        <taxon>Entelegynae</taxon>
        <taxon>Araneoidea</taxon>
        <taxon>Araneidae</taxon>
        <taxon>Araneus</taxon>
    </lineage>
</organism>
<dbReference type="AlphaFoldDB" id="A0A4Y2ABD2"/>
<reference evidence="1 2" key="1">
    <citation type="journal article" date="2019" name="Sci. Rep.">
        <title>Orb-weaving spider Araneus ventricosus genome elucidates the spidroin gene catalogue.</title>
        <authorList>
            <person name="Kono N."/>
            <person name="Nakamura H."/>
            <person name="Ohtoshi R."/>
            <person name="Moran D.A.P."/>
            <person name="Shinohara A."/>
            <person name="Yoshida Y."/>
            <person name="Fujiwara M."/>
            <person name="Mori M."/>
            <person name="Tomita M."/>
            <person name="Arakawa K."/>
        </authorList>
    </citation>
    <scope>NUCLEOTIDE SEQUENCE [LARGE SCALE GENOMIC DNA]</scope>
</reference>
<keyword evidence="2" id="KW-1185">Reference proteome</keyword>
<comment type="caution">
    <text evidence="1">The sequence shown here is derived from an EMBL/GenBank/DDBJ whole genome shotgun (WGS) entry which is preliminary data.</text>
</comment>
<dbReference type="EMBL" id="BGPR01155905">
    <property type="protein sequence ID" value="GBL77010.1"/>
    <property type="molecule type" value="Genomic_DNA"/>
</dbReference>
<protein>
    <submittedName>
        <fullName evidence="1">Uncharacterized protein</fullName>
    </submittedName>
</protein>
<sequence>MLAEAALNCTGTQIRLLFAIVLTTCFPARAQMLWDNHKDSMTDDILYRYRTRYNDLTISFSDAMYNESLIAIEDLCIAIANLPISHFGMSSPNRSASDLLNTDMNRELQYNTVEMAGIVSRNVPLLNDEQKIIYDRIMLAVSAGQGGFFFWMHQVELAKRSLFRYFLPRYDQKMASHWPLHLLALQQLY</sequence>
<dbReference type="Proteomes" id="UP000499080">
    <property type="component" value="Unassembled WGS sequence"/>
</dbReference>
<name>A0A4Y2ABD2_ARAVE</name>
<evidence type="ECO:0000313" key="1">
    <source>
        <dbReference type="EMBL" id="GBL77010.1"/>
    </source>
</evidence>
<dbReference type="OrthoDB" id="6424518at2759"/>
<gene>
    <name evidence="1" type="ORF">AVEN_175346_1</name>
</gene>